<dbReference type="EMBL" id="CZRL01000094">
    <property type="protein sequence ID" value="CUS53040.1"/>
    <property type="molecule type" value="Genomic_DNA"/>
</dbReference>
<dbReference type="InterPro" id="IPR038726">
    <property type="entry name" value="PDDEXK_AddAB-type"/>
</dbReference>
<name>A0A160TRU4_9ZZZZ</name>
<reference evidence="2" key="1">
    <citation type="submission" date="2015-10" db="EMBL/GenBank/DDBJ databases">
        <authorList>
            <person name="Gilbert D.G."/>
        </authorList>
    </citation>
    <scope>NUCLEOTIDE SEQUENCE</scope>
</reference>
<accession>A0A160TRU4</accession>
<organism evidence="2">
    <name type="scientific">hydrothermal vent metagenome</name>
    <dbReference type="NCBI Taxonomy" id="652676"/>
    <lineage>
        <taxon>unclassified sequences</taxon>
        <taxon>metagenomes</taxon>
        <taxon>ecological metagenomes</taxon>
    </lineage>
</organism>
<proteinExistence type="predicted"/>
<gene>
    <name evidence="2" type="ORF">MGWOODY_XGa2712</name>
</gene>
<dbReference type="AlphaFoldDB" id="A0A160TRU4"/>
<dbReference type="Pfam" id="PF12705">
    <property type="entry name" value="PDDEXK_1"/>
    <property type="match status" value="1"/>
</dbReference>
<dbReference type="InterPro" id="IPR011604">
    <property type="entry name" value="PDDEXK-like_dom_sf"/>
</dbReference>
<evidence type="ECO:0000313" key="2">
    <source>
        <dbReference type="EMBL" id="CUS53040.1"/>
    </source>
</evidence>
<evidence type="ECO:0000259" key="1">
    <source>
        <dbReference type="Pfam" id="PF12705"/>
    </source>
</evidence>
<sequence length="259" mass="29103">MDNPFATFGVEHLSATSMNQFRADPALGILYLVYKIREQGSPAMHRGSAVDETIGALLSDEPSMDMSSACDLATRTYDALISKTDEVYTQHTIAKERDVAIACMQRCYPIMSDWDKPLSYQQPINLSLQGIEIPIIGYIDLRYPGEVRELKTSSRRRRSIIDDHAFQVSTYAMAIRQESGVWPSAVLDYICPTGMESFQLKNGNQWVQRVVDTANSIRSLLASASTEAELCQLVQPDFSKPLWRYRPNSRAAAKSLFEC</sequence>
<feature type="domain" description="PD-(D/E)XK endonuclease-like" evidence="1">
    <location>
        <begin position="12"/>
        <end position="227"/>
    </location>
</feature>
<dbReference type="Gene3D" id="3.90.320.10">
    <property type="match status" value="1"/>
</dbReference>
<protein>
    <recommendedName>
        <fullName evidence="1">PD-(D/E)XK endonuclease-like domain-containing protein</fullName>
    </recommendedName>
</protein>